<dbReference type="InterPro" id="IPR011990">
    <property type="entry name" value="TPR-like_helical_dom_sf"/>
</dbReference>
<evidence type="ECO:0000256" key="3">
    <source>
        <dbReference type="ARBA" id="ARBA00022691"/>
    </source>
</evidence>
<keyword evidence="2 6" id="KW-0808">Transferase</keyword>
<proteinExistence type="predicted"/>
<evidence type="ECO:0000256" key="4">
    <source>
        <dbReference type="SAM" id="MobiDB-lite"/>
    </source>
</evidence>
<sequence length="405" mass="42638">MTLFNRAAEAAGLDPRAVGEDGLRRAARIASGRLGLAHERELPARLAADPGARRLFCGQAVVQETWLFRDPEAFRALARLAPALPRPVRVLCVPCSTGEEPAGAAMALLDAGLAPGDFRVDAVDACPEALAQARTGRFGPHSLRAPLPDPCPWLRREDDLLVLVPAALESIRFLEGDVLAADFLAHEPPYHAVFCRHMLIYTAQEARARLAANLRRLLGPGGALFTAPAEGAAFLGLGLVPHGLRAPTPPTRNAAGARPDGLTDRPASRLPEASRAGGAPGGSGVSRGPGAKSAQPAPEASGPDLLESASVQADAGRLDEALATLDQALSALGPSARLYHLRAAALLALGREAEAELALRSALYLDPGHLESLTHLELLERAHGRLQEAELLQGRLRRILAEARP</sequence>
<dbReference type="Gene3D" id="1.25.40.10">
    <property type="entry name" value="Tetratricopeptide repeat domain"/>
    <property type="match status" value="1"/>
</dbReference>
<reference evidence="6 7" key="1">
    <citation type="submission" date="2020-04" db="EMBL/GenBank/DDBJ databases">
        <authorList>
            <consortium name="Desulfovibrio sp. FSS-1 genome sequencing consortium"/>
            <person name="Shimoshige H."/>
            <person name="Kobayashi H."/>
            <person name="Maekawa T."/>
        </authorList>
    </citation>
    <scope>NUCLEOTIDE SEQUENCE [LARGE SCALE GENOMIC DNA]</scope>
    <source>
        <strain evidence="6 7">SIID29052-01</strain>
    </source>
</reference>
<dbReference type="CDD" id="cd02440">
    <property type="entry name" value="AdoMet_MTases"/>
    <property type="match status" value="1"/>
</dbReference>
<comment type="caution">
    <text evidence="6">The sequence shown here is derived from an EMBL/GenBank/DDBJ whole genome shotgun (WGS) entry which is preliminary data.</text>
</comment>
<dbReference type="InterPro" id="IPR022642">
    <property type="entry name" value="CheR_C"/>
</dbReference>
<dbReference type="InterPro" id="IPR000780">
    <property type="entry name" value="CheR_MeTrfase"/>
</dbReference>
<dbReference type="GO" id="GO:0032259">
    <property type="term" value="P:methylation"/>
    <property type="evidence" value="ECO:0007669"/>
    <property type="project" value="UniProtKB-KW"/>
</dbReference>
<dbReference type="GO" id="GO:0008757">
    <property type="term" value="F:S-adenosylmethionine-dependent methyltransferase activity"/>
    <property type="evidence" value="ECO:0007669"/>
    <property type="project" value="InterPro"/>
</dbReference>
<evidence type="ECO:0000313" key="7">
    <source>
        <dbReference type="Proteomes" id="UP000494245"/>
    </source>
</evidence>
<evidence type="ECO:0000259" key="5">
    <source>
        <dbReference type="PROSITE" id="PS50123"/>
    </source>
</evidence>
<dbReference type="PROSITE" id="PS50123">
    <property type="entry name" value="CHER"/>
    <property type="match status" value="1"/>
</dbReference>
<feature type="compositionally biased region" description="Gly residues" evidence="4">
    <location>
        <begin position="278"/>
        <end position="287"/>
    </location>
</feature>
<evidence type="ECO:0000256" key="1">
    <source>
        <dbReference type="ARBA" id="ARBA00022603"/>
    </source>
</evidence>
<reference evidence="6 7" key="2">
    <citation type="submission" date="2020-05" db="EMBL/GenBank/DDBJ databases">
        <title>Draft genome sequence of Desulfovibrio sp. strainFSS-1.</title>
        <authorList>
            <person name="Shimoshige H."/>
            <person name="Kobayashi H."/>
            <person name="Maekawa T."/>
        </authorList>
    </citation>
    <scope>NUCLEOTIDE SEQUENCE [LARGE SCALE GENOMIC DNA]</scope>
    <source>
        <strain evidence="6 7">SIID29052-01</strain>
    </source>
</reference>
<dbReference type="SUPFAM" id="SSF53335">
    <property type="entry name" value="S-adenosyl-L-methionine-dependent methyltransferases"/>
    <property type="match status" value="1"/>
</dbReference>
<evidence type="ECO:0000256" key="2">
    <source>
        <dbReference type="ARBA" id="ARBA00022679"/>
    </source>
</evidence>
<dbReference type="SMART" id="SM00138">
    <property type="entry name" value="MeTrc"/>
    <property type="match status" value="1"/>
</dbReference>
<evidence type="ECO:0000313" key="6">
    <source>
        <dbReference type="EMBL" id="GFK93103.1"/>
    </source>
</evidence>
<keyword evidence="7" id="KW-1185">Reference proteome</keyword>
<keyword evidence="1 6" id="KW-0489">Methyltransferase</keyword>
<dbReference type="AlphaFoldDB" id="A0A6V8LK61"/>
<dbReference type="PRINTS" id="PR00996">
    <property type="entry name" value="CHERMTFRASE"/>
</dbReference>
<accession>A0A6V8LK61</accession>
<feature type="region of interest" description="Disordered" evidence="4">
    <location>
        <begin position="245"/>
        <end position="304"/>
    </location>
</feature>
<dbReference type="RefSeq" id="WP_173081811.1">
    <property type="nucleotide sequence ID" value="NZ_BLTE01000003.1"/>
</dbReference>
<feature type="domain" description="CheR-type methyltransferase" evidence="5">
    <location>
        <begin position="61"/>
        <end position="230"/>
    </location>
</feature>
<dbReference type="Proteomes" id="UP000494245">
    <property type="component" value="Unassembled WGS sequence"/>
</dbReference>
<protein>
    <submittedName>
        <fullName evidence="6">Putative biofilm formation methyltransferase WspC</fullName>
        <ecNumber evidence="6">2.1.1.-</ecNumber>
    </submittedName>
</protein>
<name>A0A6V8LK61_9BACT</name>
<dbReference type="PANTHER" id="PTHR24422">
    <property type="entry name" value="CHEMOTAXIS PROTEIN METHYLTRANSFERASE"/>
    <property type="match status" value="1"/>
</dbReference>
<keyword evidence="3" id="KW-0949">S-adenosyl-L-methionine</keyword>
<dbReference type="InterPro" id="IPR050903">
    <property type="entry name" value="Bact_Chemotaxis_MeTrfase"/>
</dbReference>
<dbReference type="EMBL" id="BLTE01000003">
    <property type="protein sequence ID" value="GFK93103.1"/>
    <property type="molecule type" value="Genomic_DNA"/>
</dbReference>
<organism evidence="6 7">
    <name type="scientific">Fundidesulfovibrio magnetotacticus</name>
    <dbReference type="NCBI Taxonomy" id="2730080"/>
    <lineage>
        <taxon>Bacteria</taxon>
        <taxon>Pseudomonadati</taxon>
        <taxon>Thermodesulfobacteriota</taxon>
        <taxon>Desulfovibrionia</taxon>
        <taxon>Desulfovibrionales</taxon>
        <taxon>Desulfovibrionaceae</taxon>
        <taxon>Fundidesulfovibrio</taxon>
    </lineage>
</organism>
<dbReference type="PANTHER" id="PTHR24422:SF19">
    <property type="entry name" value="CHEMOTAXIS PROTEIN METHYLTRANSFERASE"/>
    <property type="match status" value="1"/>
</dbReference>
<dbReference type="InterPro" id="IPR029063">
    <property type="entry name" value="SAM-dependent_MTases_sf"/>
</dbReference>
<dbReference type="Pfam" id="PF01739">
    <property type="entry name" value="CheR"/>
    <property type="match status" value="1"/>
</dbReference>
<dbReference type="SUPFAM" id="SSF48452">
    <property type="entry name" value="TPR-like"/>
    <property type="match status" value="1"/>
</dbReference>
<gene>
    <name evidence="6" type="primary">wspC</name>
    <name evidence="6" type="ORF">NNJEOMEG_00932</name>
</gene>
<dbReference type="EC" id="2.1.1.-" evidence="6"/>
<dbReference type="Gene3D" id="3.40.50.150">
    <property type="entry name" value="Vaccinia Virus protein VP39"/>
    <property type="match status" value="1"/>
</dbReference>